<organism evidence="2 3">
    <name type="scientific">Phyllachora maydis</name>
    <dbReference type="NCBI Taxonomy" id="1825666"/>
    <lineage>
        <taxon>Eukaryota</taxon>
        <taxon>Fungi</taxon>
        <taxon>Dikarya</taxon>
        <taxon>Ascomycota</taxon>
        <taxon>Pezizomycotina</taxon>
        <taxon>Sordariomycetes</taxon>
        <taxon>Sordariomycetidae</taxon>
        <taxon>Phyllachorales</taxon>
        <taxon>Phyllachoraceae</taxon>
        <taxon>Phyllachora</taxon>
    </lineage>
</organism>
<reference evidence="2" key="1">
    <citation type="journal article" date="2023" name="Mol. Plant Microbe Interact.">
        <title>Elucidating the Obligate Nature and Biological Capacity of an Invasive Fungal Corn Pathogen.</title>
        <authorList>
            <person name="MacCready J.S."/>
            <person name="Roggenkamp E.M."/>
            <person name="Gdanetz K."/>
            <person name="Chilvers M.I."/>
        </authorList>
    </citation>
    <scope>NUCLEOTIDE SEQUENCE</scope>
    <source>
        <strain evidence="2">PM02</strain>
    </source>
</reference>
<proteinExistence type="predicted"/>
<feature type="compositionally biased region" description="Basic residues" evidence="1">
    <location>
        <begin position="26"/>
        <end position="35"/>
    </location>
</feature>
<feature type="region of interest" description="Disordered" evidence="1">
    <location>
        <begin position="1"/>
        <end position="20"/>
    </location>
</feature>
<dbReference type="Proteomes" id="UP001217918">
    <property type="component" value="Unassembled WGS sequence"/>
</dbReference>
<feature type="compositionally biased region" description="Polar residues" evidence="1">
    <location>
        <begin position="37"/>
        <end position="62"/>
    </location>
</feature>
<dbReference type="AlphaFoldDB" id="A0AAD9ID46"/>
<evidence type="ECO:0000256" key="1">
    <source>
        <dbReference type="SAM" id="MobiDB-lite"/>
    </source>
</evidence>
<accession>A0AAD9ID46</accession>
<feature type="compositionally biased region" description="Low complexity" evidence="1">
    <location>
        <begin position="206"/>
        <end position="223"/>
    </location>
</feature>
<feature type="region of interest" description="Disordered" evidence="1">
    <location>
        <begin position="26"/>
        <end position="88"/>
    </location>
</feature>
<feature type="region of interest" description="Disordered" evidence="1">
    <location>
        <begin position="182"/>
        <end position="246"/>
    </location>
</feature>
<keyword evidence="3" id="KW-1185">Reference proteome</keyword>
<name>A0AAD9ID46_9PEZI</name>
<sequence>MQKNRTSRGPLRTEFEDHHHHFHKLLRSLKSHKGLRSGSTRRPSDCSDCSTCSMPRSSSENSVRPALIRGRSDSSSSGELDPLRAHPPMYTSRAPFDAYKYIPGYGYEDGDDAYDAGEKYPRPHHSDAQHTSELRGARSMLNLKARNAWAFHEAVGGTALQIYDGFNFGFDADGQTTPLSMHTKYHQRRPPPEIIWSGPDELEGDSSSSSSSPSSSTAASPTTEGWSRPDAGVVTPRPNPVGFNEPDYFLKRGDWKRRGIVFSPAGHVEATADECFDFDTPL</sequence>
<dbReference type="EMBL" id="JAQQPM010000009">
    <property type="protein sequence ID" value="KAK2075268.1"/>
    <property type="molecule type" value="Genomic_DNA"/>
</dbReference>
<evidence type="ECO:0000313" key="2">
    <source>
        <dbReference type="EMBL" id="KAK2075268.1"/>
    </source>
</evidence>
<gene>
    <name evidence="2" type="ORF">P8C59_009409</name>
</gene>
<evidence type="ECO:0000313" key="3">
    <source>
        <dbReference type="Proteomes" id="UP001217918"/>
    </source>
</evidence>
<comment type="caution">
    <text evidence="2">The sequence shown here is derived from an EMBL/GenBank/DDBJ whole genome shotgun (WGS) entry which is preliminary data.</text>
</comment>
<protein>
    <submittedName>
        <fullName evidence="2">Uncharacterized protein</fullName>
    </submittedName>
</protein>